<evidence type="ECO:0000313" key="2">
    <source>
        <dbReference type="Proteomes" id="UP001164250"/>
    </source>
</evidence>
<gene>
    <name evidence="1" type="ORF">Patl1_17587</name>
</gene>
<comment type="caution">
    <text evidence="1">The sequence shown here is derived from an EMBL/GenBank/DDBJ whole genome shotgun (WGS) entry which is preliminary data.</text>
</comment>
<proteinExistence type="predicted"/>
<dbReference type="Proteomes" id="UP001164250">
    <property type="component" value="Chromosome 2"/>
</dbReference>
<accession>A0ACC1C2T7</accession>
<dbReference type="EMBL" id="CM047898">
    <property type="protein sequence ID" value="KAJ0106294.1"/>
    <property type="molecule type" value="Genomic_DNA"/>
</dbReference>
<organism evidence="1 2">
    <name type="scientific">Pistacia atlantica</name>
    <dbReference type="NCBI Taxonomy" id="434234"/>
    <lineage>
        <taxon>Eukaryota</taxon>
        <taxon>Viridiplantae</taxon>
        <taxon>Streptophyta</taxon>
        <taxon>Embryophyta</taxon>
        <taxon>Tracheophyta</taxon>
        <taxon>Spermatophyta</taxon>
        <taxon>Magnoliopsida</taxon>
        <taxon>eudicotyledons</taxon>
        <taxon>Gunneridae</taxon>
        <taxon>Pentapetalae</taxon>
        <taxon>rosids</taxon>
        <taxon>malvids</taxon>
        <taxon>Sapindales</taxon>
        <taxon>Anacardiaceae</taxon>
        <taxon>Pistacia</taxon>
    </lineage>
</organism>
<name>A0ACC1C2T7_9ROSI</name>
<keyword evidence="2" id="KW-1185">Reference proteome</keyword>
<sequence>MAFYDSTPIRRILSRVSSDLSIVDLDLCFKIHFGSWINHDYSFLLCGIVCSYLATLASHHTLAVSDNSLAGETLEVVEGNRPAPNWPTTGKVEIYDLQIRYWPNAPFVLHGITCTFKGGHKIGSCW</sequence>
<protein>
    <submittedName>
        <fullName evidence="1">Uncharacterized protein</fullName>
    </submittedName>
</protein>
<reference evidence="2" key="1">
    <citation type="journal article" date="2023" name="G3 (Bethesda)">
        <title>Genome assembly and association tests identify interacting loci associated with vigor, precocity, and sex in interspecific pistachio rootstocks.</title>
        <authorList>
            <person name="Palmer W."/>
            <person name="Jacygrad E."/>
            <person name="Sagayaradj S."/>
            <person name="Cavanaugh K."/>
            <person name="Han R."/>
            <person name="Bertier L."/>
            <person name="Beede B."/>
            <person name="Kafkas S."/>
            <person name="Golino D."/>
            <person name="Preece J."/>
            <person name="Michelmore R."/>
        </authorList>
    </citation>
    <scope>NUCLEOTIDE SEQUENCE [LARGE SCALE GENOMIC DNA]</scope>
</reference>
<evidence type="ECO:0000313" key="1">
    <source>
        <dbReference type="EMBL" id="KAJ0106294.1"/>
    </source>
</evidence>